<dbReference type="RefSeq" id="WP_076742915.1">
    <property type="nucleotide sequence ID" value="NZ_MPSB01000001.1"/>
</dbReference>
<dbReference type="EMBL" id="MPSB01000001">
    <property type="protein sequence ID" value="ONF97444.1"/>
    <property type="molecule type" value="Genomic_DNA"/>
</dbReference>
<gene>
    <name evidence="4" type="ORF">SPHI_00740</name>
</gene>
<evidence type="ECO:0000256" key="2">
    <source>
        <dbReference type="RuleBase" id="RU004328"/>
    </source>
</evidence>
<dbReference type="Gene3D" id="3.90.730.10">
    <property type="entry name" value="Ribonuclease T2-like"/>
    <property type="match status" value="1"/>
</dbReference>
<feature type="signal peptide" evidence="3">
    <location>
        <begin position="1"/>
        <end position="20"/>
    </location>
</feature>
<dbReference type="InterPro" id="IPR001568">
    <property type="entry name" value="RNase_T2-like"/>
</dbReference>
<dbReference type="STRING" id="1915074.SPHI_00740"/>
<dbReference type="GO" id="GO:0003723">
    <property type="term" value="F:RNA binding"/>
    <property type="evidence" value="ECO:0007669"/>
    <property type="project" value="InterPro"/>
</dbReference>
<comment type="similarity">
    <text evidence="1 2">Belongs to the RNase T2 family.</text>
</comment>
<evidence type="ECO:0000256" key="1">
    <source>
        <dbReference type="ARBA" id="ARBA00007469"/>
    </source>
</evidence>
<proteinExistence type="inferred from homology"/>
<dbReference type="GO" id="GO:0033897">
    <property type="term" value="F:ribonuclease T2 activity"/>
    <property type="evidence" value="ECO:0007669"/>
    <property type="project" value="InterPro"/>
</dbReference>
<dbReference type="PANTHER" id="PTHR11240:SF22">
    <property type="entry name" value="RIBONUCLEASE T2"/>
    <property type="match status" value="1"/>
</dbReference>
<keyword evidence="3" id="KW-0732">Signal</keyword>
<evidence type="ECO:0000313" key="5">
    <source>
        <dbReference type="Proteomes" id="UP000188729"/>
    </source>
</evidence>
<dbReference type="PANTHER" id="PTHR11240">
    <property type="entry name" value="RIBONUCLEASE T2"/>
    <property type="match status" value="1"/>
</dbReference>
<dbReference type="Proteomes" id="UP000188729">
    <property type="component" value="Unassembled WGS sequence"/>
</dbReference>
<protein>
    <submittedName>
        <fullName evidence="4">Ribonuclease T2 family protein</fullName>
    </submittedName>
</protein>
<dbReference type="GO" id="GO:0006401">
    <property type="term" value="P:RNA catabolic process"/>
    <property type="evidence" value="ECO:0007669"/>
    <property type="project" value="UniProtKB-ARBA"/>
</dbReference>
<name>A0A1V2EZ62_9SPHN</name>
<dbReference type="OrthoDB" id="4720638at2"/>
<dbReference type="InterPro" id="IPR036430">
    <property type="entry name" value="RNase_T2-like_sf"/>
</dbReference>
<reference evidence="4 5" key="1">
    <citation type="submission" date="2016-11" db="EMBL/GenBank/DDBJ databases">
        <title>Genome sequence of Sphingomonas jeddahensis G39.</title>
        <authorList>
            <person name="Poehlein A."/>
            <person name="Wuebbeler J.H."/>
            <person name="Steinbuechel A."/>
            <person name="Daniel R."/>
        </authorList>
    </citation>
    <scope>NUCLEOTIDE SEQUENCE [LARGE SCALE GENOMIC DNA]</scope>
    <source>
        <strain evidence="4 5">G39</strain>
    </source>
</reference>
<feature type="chain" id="PRO_5012414668" evidence="3">
    <location>
        <begin position="21"/>
        <end position="236"/>
    </location>
</feature>
<dbReference type="PROSITE" id="PS00531">
    <property type="entry name" value="RNASE_T2_2"/>
    <property type="match status" value="1"/>
</dbReference>
<dbReference type="InterPro" id="IPR033130">
    <property type="entry name" value="RNase_T2_His_AS_2"/>
</dbReference>
<organism evidence="4 5">
    <name type="scientific">Sphingomonas jeddahensis</name>
    <dbReference type="NCBI Taxonomy" id="1915074"/>
    <lineage>
        <taxon>Bacteria</taxon>
        <taxon>Pseudomonadati</taxon>
        <taxon>Pseudomonadota</taxon>
        <taxon>Alphaproteobacteria</taxon>
        <taxon>Sphingomonadales</taxon>
        <taxon>Sphingomonadaceae</taxon>
        <taxon>Sphingomonas</taxon>
    </lineage>
</organism>
<evidence type="ECO:0000256" key="3">
    <source>
        <dbReference type="SAM" id="SignalP"/>
    </source>
</evidence>
<evidence type="ECO:0000313" key="4">
    <source>
        <dbReference type="EMBL" id="ONF97444.1"/>
    </source>
</evidence>
<sequence>MIRGLAVALAFVPGLAAAQAYQCSVPDTAALTVRPDLPSEREPKRLLPIGHYTLAISWSPQYCRKPDAITRSRFQCGSSNRFGFVLHGLWPDGVGKEWPQYCKATPLISPATVRANICSTPSAQLLQHEWAKHGTCMAGETPESYFAKSTSLYRKLRYPDMVSLSRQPLSAGKLAAAIARVNPGMRADNMRITTDRQGWLDEVWICLDKRFRYARCPAHQGGVKANARVRIWRGRR</sequence>
<dbReference type="Pfam" id="PF00445">
    <property type="entry name" value="Ribonuclease_T2"/>
    <property type="match status" value="1"/>
</dbReference>
<comment type="caution">
    <text evidence="4">The sequence shown here is derived from an EMBL/GenBank/DDBJ whole genome shotgun (WGS) entry which is preliminary data.</text>
</comment>
<dbReference type="PROSITE" id="PS00530">
    <property type="entry name" value="RNASE_T2_1"/>
    <property type="match status" value="1"/>
</dbReference>
<dbReference type="AlphaFoldDB" id="A0A1V2EZ62"/>
<dbReference type="SUPFAM" id="SSF55895">
    <property type="entry name" value="Ribonuclease Rh-like"/>
    <property type="match status" value="1"/>
</dbReference>
<accession>A0A1V2EZ62</accession>
<dbReference type="InterPro" id="IPR018188">
    <property type="entry name" value="RNase_T2_His_AS_1"/>
</dbReference>
<keyword evidence="5" id="KW-1185">Reference proteome</keyword>